<evidence type="ECO:0000256" key="11">
    <source>
        <dbReference type="ARBA" id="ARBA00061004"/>
    </source>
</evidence>
<keyword evidence="4 13" id="KW-0235">DNA replication</keyword>
<dbReference type="InterPro" id="IPR036410">
    <property type="entry name" value="HSP_DnaJ_Cys-rich_dom_sf"/>
</dbReference>
<feature type="repeat" description="CXXCXGXG motif" evidence="13">
    <location>
        <begin position="206"/>
        <end position="213"/>
    </location>
</feature>
<dbReference type="PROSITE" id="PS51188">
    <property type="entry name" value="ZF_CR"/>
    <property type="match status" value="1"/>
</dbReference>
<feature type="repeat" description="CXXCXGXG motif" evidence="13">
    <location>
        <begin position="170"/>
        <end position="177"/>
    </location>
</feature>
<dbReference type="SUPFAM" id="SSF57938">
    <property type="entry name" value="DnaJ/Hsp40 cysteine-rich domain"/>
    <property type="match status" value="1"/>
</dbReference>
<dbReference type="CDD" id="cd06257">
    <property type="entry name" value="DnaJ"/>
    <property type="match status" value="1"/>
</dbReference>
<comment type="domain">
    <text evidence="13">The J domain is necessary and sufficient to stimulate DnaK ATPase activity. Zinc center 1 plays an important role in the autonomous, DnaK-independent chaperone activity of DnaJ. Zinc center 2 is essential for interaction with DnaK and for DnaJ activity.</text>
</comment>
<dbReference type="CDD" id="cd10747">
    <property type="entry name" value="DnaJ_C"/>
    <property type="match status" value="1"/>
</dbReference>
<dbReference type="InterPro" id="IPR036869">
    <property type="entry name" value="J_dom_sf"/>
</dbReference>
<gene>
    <name evidence="13 17" type="primary">dnaJ</name>
    <name evidence="17" type="ORF">GCM10011309_16780</name>
</gene>
<dbReference type="NCBIfam" id="TIGR02349">
    <property type="entry name" value="DnaJ_bact"/>
    <property type="match status" value="1"/>
</dbReference>
<dbReference type="HAMAP" id="MF_01152">
    <property type="entry name" value="DnaJ"/>
    <property type="match status" value="1"/>
</dbReference>
<keyword evidence="7 13" id="KW-0863">Zinc-finger</keyword>
<evidence type="ECO:0000259" key="16">
    <source>
        <dbReference type="PROSITE" id="PS51188"/>
    </source>
</evidence>
<feature type="zinc finger region" description="CR-type" evidence="14">
    <location>
        <begin position="140"/>
        <end position="218"/>
    </location>
</feature>
<dbReference type="InterPro" id="IPR012724">
    <property type="entry name" value="DnaJ"/>
</dbReference>
<dbReference type="PANTHER" id="PTHR43096">
    <property type="entry name" value="DNAJ HOMOLOG 1, MITOCHONDRIAL-RELATED"/>
    <property type="match status" value="1"/>
</dbReference>
<evidence type="ECO:0000256" key="4">
    <source>
        <dbReference type="ARBA" id="ARBA00022705"/>
    </source>
</evidence>
<dbReference type="RefSeq" id="WP_189584289.1">
    <property type="nucleotide sequence ID" value="NZ_BMYV01000002.1"/>
</dbReference>
<evidence type="ECO:0000256" key="3">
    <source>
        <dbReference type="ARBA" id="ARBA00022490"/>
    </source>
</evidence>
<evidence type="ECO:0000256" key="1">
    <source>
        <dbReference type="ARBA" id="ARBA00004496"/>
    </source>
</evidence>
<feature type="binding site" evidence="13">
    <location>
        <position position="195"/>
    </location>
    <ligand>
        <name>Zn(2+)</name>
        <dbReference type="ChEBI" id="CHEBI:29105"/>
        <label>2</label>
    </ligand>
</feature>
<feature type="repeat" description="CXXCXGXG motif" evidence="13">
    <location>
        <begin position="153"/>
        <end position="160"/>
    </location>
</feature>
<keyword evidence="6 13" id="KW-0677">Repeat</keyword>
<dbReference type="GO" id="GO:0042026">
    <property type="term" value="P:protein refolding"/>
    <property type="evidence" value="ECO:0007669"/>
    <property type="project" value="TreeGrafter"/>
</dbReference>
<evidence type="ECO:0000256" key="12">
    <source>
        <dbReference type="ARBA" id="ARBA00067609"/>
    </source>
</evidence>
<dbReference type="EMBL" id="BMYV01000002">
    <property type="protein sequence ID" value="GGX67757.1"/>
    <property type="molecule type" value="Genomic_DNA"/>
</dbReference>
<dbReference type="Pfam" id="PF01556">
    <property type="entry name" value="DnaJ_C"/>
    <property type="match status" value="1"/>
</dbReference>
<keyword evidence="3 13" id="KW-0963">Cytoplasm</keyword>
<dbReference type="InterPro" id="IPR001305">
    <property type="entry name" value="HSP_DnaJ_Cys-rich_dom"/>
</dbReference>
<dbReference type="GO" id="GO:0005737">
    <property type="term" value="C:cytoplasm"/>
    <property type="evidence" value="ECO:0007669"/>
    <property type="project" value="UniProtKB-SubCell"/>
</dbReference>
<comment type="subcellular location">
    <subcellularLocation>
        <location evidence="1 13">Cytoplasm</location>
    </subcellularLocation>
</comment>
<dbReference type="AlphaFoldDB" id="A0A918NHK4"/>
<dbReference type="Proteomes" id="UP000600865">
    <property type="component" value="Unassembled WGS sequence"/>
</dbReference>
<feature type="binding site" evidence="13">
    <location>
        <position position="192"/>
    </location>
    <ligand>
        <name>Zn(2+)</name>
        <dbReference type="ChEBI" id="CHEBI:29105"/>
        <label>2</label>
    </ligand>
</feature>
<comment type="subunit">
    <text evidence="2 13">Homodimer.</text>
</comment>
<name>A0A918NHK4_9PROT</name>
<dbReference type="GO" id="GO:0008270">
    <property type="term" value="F:zinc ion binding"/>
    <property type="evidence" value="ECO:0007669"/>
    <property type="project" value="UniProtKB-UniRule"/>
</dbReference>
<dbReference type="PANTHER" id="PTHR43096:SF48">
    <property type="entry name" value="CHAPERONE PROTEIN DNAJ"/>
    <property type="match status" value="1"/>
</dbReference>
<evidence type="ECO:0000256" key="7">
    <source>
        <dbReference type="ARBA" id="ARBA00022771"/>
    </source>
</evidence>
<feature type="binding site" evidence="13">
    <location>
        <position position="173"/>
    </location>
    <ligand>
        <name>Zn(2+)</name>
        <dbReference type="ChEBI" id="CHEBI:29105"/>
        <label>2</label>
    </ligand>
</feature>
<comment type="caution">
    <text evidence="17">The sequence shown here is derived from an EMBL/GenBank/DDBJ whole genome shotgun (WGS) entry which is preliminary data.</text>
</comment>
<keyword evidence="5 13" id="KW-0479">Metal-binding</keyword>
<dbReference type="NCBIfam" id="NF008035">
    <property type="entry name" value="PRK10767.1"/>
    <property type="match status" value="1"/>
</dbReference>
<dbReference type="InterPro" id="IPR008971">
    <property type="entry name" value="HSP40/DnaJ_pept-bd"/>
</dbReference>
<dbReference type="FunFam" id="2.60.260.20:FF:000004">
    <property type="entry name" value="Molecular chaperone DnaJ"/>
    <property type="match status" value="1"/>
</dbReference>
<proteinExistence type="inferred from homology"/>
<evidence type="ECO:0000313" key="17">
    <source>
        <dbReference type="EMBL" id="GGX67757.1"/>
    </source>
</evidence>
<feature type="binding site" evidence="13">
    <location>
        <position position="209"/>
    </location>
    <ligand>
        <name>Zn(2+)</name>
        <dbReference type="ChEBI" id="CHEBI:29105"/>
        <label>1</label>
    </ligand>
</feature>
<feature type="binding site" evidence="13">
    <location>
        <position position="156"/>
    </location>
    <ligand>
        <name>Zn(2+)</name>
        <dbReference type="ChEBI" id="CHEBI:29105"/>
        <label>1</label>
    </ligand>
</feature>
<comment type="cofactor">
    <cofactor evidence="13">
        <name>Zn(2+)</name>
        <dbReference type="ChEBI" id="CHEBI:29105"/>
    </cofactor>
    <text evidence="13">Binds 2 Zn(2+) ions per monomer.</text>
</comment>
<keyword evidence="10 13" id="KW-0143">Chaperone</keyword>
<evidence type="ECO:0000256" key="6">
    <source>
        <dbReference type="ARBA" id="ARBA00022737"/>
    </source>
</evidence>
<comment type="similarity">
    <text evidence="11 13">Belongs to the DnaJ family.</text>
</comment>
<reference evidence="17 18" key="1">
    <citation type="journal article" date="2014" name="Int. J. Syst. Evol. Microbiol.">
        <title>Complete genome sequence of Corynebacterium casei LMG S-19264T (=DSM 44701T), isolated from a smear-ripened cheese.</title>
        <authorList>
            <consortium name="US DOE Joint Genome Institute (JGI-PGF)"/>
            <person name="Walter F."/>
            <person name="Albersmeier A."/>
            <person name="Kalinowski J."/>
            <person name="Ruckert C."/>
        </authorList>
    </citation>
    <scope>NUCLEOTIDE SEQUENCE [LARGE SCALE GENOMIC DNA]</scope>
    <source>
        <strain evidence="17 18">KCTC 23968</strain>
    </source>
</reference>
<keyword evidence="18" id="KW-1185">Reference proteome</keyword>
<dbReference type="Gene3D" id="1.10.287.110">
    <property type="entry name" value="DnaJ domain"/>
    <property type="match status" value="1"/>
</dbReference>
<feature type="domain" description="CR-type" evidence="16">
    <location>
        <begin position="140"/>
        <end position="218"/>
    </location>
</feature>
<dbReference type="GO" id="GO:0009408">
    <property type="term" value="P:response to heat"/>
    <property type="evidence" value="ECO:0007669"/>
    <property type="project" value="InterPro"/>
</dbReference>
<dbReference type="SMART" id="SM00271">
    <property type="entry name" value="DnaJ"/>
    <property type="match status" value="1"/>
</dbReference>
<evidence type="ECO:0000259" key="15">
    <source>
        <dbReference type="PROSITE" id="PS50076"/>
    </source>
</evidence>
<evidence type="ECO:0000313" key="18">
    <source>
        <dbReference type="Proteomes" id="UP000600865"/>
    </source>
</evidence>
<evidence type="ECO:0000256" key="2">
    <source>
        <dbReference type="ARBA" id="ARBA00011738"/>
    </source>
</evidence>
<evidence type="ECO:0000256" key="14">
    <source>
        <dbReference type="PROSITE-ProRule" id="PRU00546"/>
    </source>
</evidence>
<evidence type="ECO:0000256" key="13">
    <source>
        <dbReference type="HAMAP-Rule" id="MF_01152"/>
    </source>
</evidence>
<evidence type="ECO:0000256" key="9">
    <source>
        <dbReference type="ARBA" id="ARBA00023016"/>
    </source>
</evidence>
<comment type="function">
    <text evidence="13">Participates actively in the response to hyperosmotic and heat shock by preventing the aggregation of stress-denatured proteins and by disaggregating proteins, also in an autonomous, DnaK-independent fashion. Unfolded proteins bind initially to DnaJ; upon interaction with the DnaJ-bound protein, DnaK hydrolyzes its bound ATP, resulting in the formation of a stable complex. GrpE releases ADP from DnaK; ATP binding to DnaK triggers the release of the substrate protein, thus completing the reaction cycle. Several rounds of ATP-dependent interactions between DnaJ, DnaK and GrpE are required for fully efficient folding. Also involved, together with DnaK and GrpE, in the DNA replication of plasmids through activation of initiation proteins.</text>
</comment>
<dbReference type="Gene3D" id="2.10.230.10">
    <property type="entry name" value="Heat shock protein DnaJ, cysteine-rich domain"/>
    <property type="match status" value="1"/>
</dbReference>
<evidence type="ECO:0000256" key="10">
    <source>
        <dbReference type="ARBA" id="ARBA00023186"/>
    </source>
</evidence>
<dbReference type="Gene3D" id="2.60.260.20">
    <property type="entry name" value="Urease metallochaperone UreE, N-terminal domain"/>
    <property type="match status" value="2"/>
</dbReference>
<protein>
    <recommendedName>
        <fullName evidence="12 13">Chaperone protein DnaJ</fullName>
    </recommendedName>
</protein>
<dbReference type="GO" id="GO:0005524">
    <property type="term" value="F:ATP binding"/>
    <property type="evidence" value="ECO:0007669"/>
    <property type="project" value="InterPro"/>
</dbReference>
<feature type="binding site" evidence="13">
    <location>
        <position position="170"/>
    </location>
    <ligand>
        <name>Zn(2+)</name>
        <dbReference type="ChEBI" id="CHEBI:29105"/>
        <label>2</label>
    </ligand>
</feature>
<feature type="repeat" description="CXXCXGXG motif" evidence="13">
    <location>
        <begin position="192"/>
        <end position="199"/>
    </location>
</feature>
<dbReference type="Pfam" id="PF00226">
    <property type="entry name" value="DnaJ"/>
    <property type="match status" value="1"/>
</dbReference>
<dbReference type="PRINTS" id="PR00625">
    <property type="entry name" value="JDOMAIN"/>
</dbReference>
<keyword evidence="9 13" id="KW-0346">Stress response</keyword>
<dbReference type="CDD" id="cd10719">
    <property type="entry name" value="DnaJ_zf"/>
    <property type="match status" value="1"/>
</dbReference>
<dbReference type="GO" id="GO:0006260">
    <property type="term" value="P:DNA replication"/>
    <property type="evidence" value="ECO:0007669"/>
    <property type="project" value="UniProtKB-KW"/>
</dbReference>
<dbReference type="Pfam" id="PF00684">
    <property type="entry name" value="DnaJ_CXXCXGXG"/>
    <property type="match status" value="1"/>
</dbReference>
<dbReference type="SUPFAM" id="SSF46565">
    <property type="entry name" value="Chaperone J-domain"/>
    <property type="match status" value="1"/>
</dbReference>
<dbReference type="InterPro" id="IPR001623">
    <property type="entry name" value="DnaJ_domain"/>
</dbReference>
<feature type="domain" description="J" evidence="15">
    <location>
        <begin position="5"/>
        <end position="70"/>
    </location>
</feature>
<dbReference type="SUPFAM" id="SSF49493">
    <property type="entry name" value="HSP40/DnaJ peptide-binding domain"/>
    <property type="match status" value="2"/>
</dbReference>
<sequence>MSKRDYYEILGVTKTADAKTMKSAFRKKAMECHPDRHPDDPEAEARFKELNEAYGILSDEQKRAAYDRMGHDAFAQGGGGGAGGFQDFNDIFSQMFGGGGGGGFADMFGGGGARRQRETVQRGSDLRYELDITLEEAFAGKDIDITVPIAEDCERCDGIGAEPGATVETCSTCAGAGRVRQQQGFFTMERACPTCGGQGEYVSDPCHACDGVGQTRQETELDVSIPAGVEDGTRIRLTGQGDAAPKRGSDGRRQRGDLYIFVGVKPHDLFERDGANLFCRAPVPMTVAALGGDIEIPTIDGGRSKIKVSEGSQTGKRLRLRGKGMSVLRSDKRGDMYIELAVETPSGLSKRQRELLAEFAAESGERSISPESKNFFDKAKAFWDDLVD</sequence>
<organism evidence="17 18">
    <name type="scientific">Litorimonas cladophorae</name>
    <dbReference type="NCBI Taxonomy" id="1220491"/>
    <lineage>
        <taxon>Bacteria</taxon>
        <taxon>Pseudomonadati</taxon>
        <taxon>Pseudomonadota</taxon>
        <taxon>Alphaproteobacteria</taxon>
        <taxon>Maricaulales</taxon>
        <taxon>Robiginitomaculaceae</taxon>
    </lineage>
</organism>
<feature type="binding site" evidence="13">
    <location>
        <position position="206"/>
    </location>
    <ligand>
        <name>Zn(2+)</name>
        <dbReference type="ChEBI" id="CHEBI:29105"/>
        <label>1</label>
    </ligand>
</feature>
<dbReference type="GO" id="GO:0051082">
    <property type="term" value="F:unfolded protein binding"/>
    <property type="evidence" value="ECO:0007669"/>
    <property type="project" value="UniProtKB-UniRule"/>
</dbReference>
<feature type="binding site" evidence="13">
    <location>
        <position position="153"/>
    </location>
    <ligand>
        <name>Zn(2+)</name>
        <dbReference type="ChEBI" id="CHEBI:29105"/>
        <label>1</label>
    </ligand>
</feature>
<dbReference type="InterPro" id="IPR002939">
    <property type="entry name" value="DnaJ_C"/>
</dbReference>
<dbReference type="GO" id="GO:0031072">
    <property type="term" value="F:heat shock protein binding"/>
    <property type="evidence" value="ECO:0007669"/>
    <property type="project" value="InterPro"/>
</dbReference>
<accession>A0A918NHK4</accession>
<keyword evidence="8 13" id="KW-0862">Zinc</keyword>
<dbReference type="FunFam" id="2.10.230.10:FF:000002">
    <property type="entry name" value="Molecular chaperone DnaJ"/>
    <property type="match status" value="1"/>
</dbReference>
<evidence type="ECO:0000256" key="5">
    <source>
        <dbReference type="ARBA" id="ARBA00022723"/>
    </source>
</evidence>
<dbReference type="PROSITE" id="PS50076">
    <property type="entry name" value="DNAJ_2"/>
    <property type="match status" value="1"/>
</dbReference>
<evidence type="ECO:0000256" key="8">
    <source>
        <dbReference type="ARBA" id="ARBA00022833"/>
    </source>
</evidence>